<dbReference type="EMBL" id="JAWHXQ010000007">
    <property type="protein sequence ID" value="MDV0611616.1"/>
    <property type="molecule type" value="Genomic_DNA"/>
</dbReference>
<name>A0AAE4SHF9_9ENTR</name>
<evidence type="ECO:0000256" key="1">
    <source>
        <dbReference type="SAM" id="MobiDB-lite"/>
    </source>
</evidence>
<protein>
    <submittedName>
        <fullName evidence="2">Uncharacterized protein</fullName>
    </submittedName>
</protein>
<evidence type="ECO:0000313" key="3">
    <source>
        <dbReference type="Proteomes" id="UP001187239"/>
    </source>
</evidence>
<gene>
    <name evidence="2" type="ORF">RZO73_13895</name>
</gene>
<dbReference type="Proteomes" id="UP001187239">
    <property type="component" value="Unassembled WGS sequence"/>
</dbReference>
<proteinExistence type="predicted"/>
<feature type="compositionally biased region" description="Basic and acidic residues" evidence="1">
    <location>
        <begin position="12"/>
        <end position="23"/>
    </location>
</feature>
<sequence length="96" mass="10576">AIMDDQWSGQRNPERLTQQRRDIISGAGGGGRSSSILSPADGDSNVNVITENITRSLTDALAEQPLRLEITMINDKGERKTYNVENNGKIITPMNY</sequence>
<comment type="caution">
    <text evidence="2">The sequence shown here is derived from an EMBL/GenBank/DDBJ whole genome shotgun (WGS) entry which is preliminary data.</text>
</comment>
<accession>A0AAE4SHF9</accession>
<organism evidence="2 3">
    <name type="scientific">Klebsiella quasipneumoniae subsp. similipneumoniae</name>
    <dbReference type="NCBI Taxonomy" id="1463164"/>
    <lineage>
        <taxon>Bacteria</taxon>
        <taxon>Pseudomonadati</taxon>
        <taxon>Pseudomonadota</taxon>
        <taxon>Gammaproteobacteria</taxon>
        <taxon>Enterobacterales</taxon>
        <taxon>Enterobacteriaceae</taxon>
        <taxon>Klebsiella/Raoultella group</taxon>
        <taxon>Klebsiella</taxon>
        <taxon>Klebsiella pneumoniae complex</taxon>
    </lineage>
</organism>
<reference evidence="2" key="1">
    <citation type="submission" date="2023-10" db="EMBL/GenBank/DDBJ databases">
        <title>Surveillance and assessment of the effects of hospital wastewater treatment on clearance of pathogenic bacterial and antimicrobial resistance genes.</title>
        <authorList>
            <person name="Wu Y."/>
        </authorList>
    </citation>
    <scope>NUCLEOTIDE SEQUENCE</scope>
    <source>
        <strain evidence="2">23-M-SY-8</strain>
    </source>
</reference>
<feature type="non-terminal residue" evidence="2">
    <location>
        <position position="1"/>
    </location>
</feature>
<dbReference type="AlphaFoldDB" id="A0AAE4SHF9"/>
<evidence type="ECO:0000313" key="2">
    <source>
        <dbReference type="EMBL" id="MDV0611616.1"/>
    </source>
</evidence>
<feature type="region of interest" description="Disordered" evidence="1">
    <location>
        <begin position="1"/>
        <end position="44"/>
    </location>
</feature>